<name>A0A249KFK2_9ACTN</name>
<accession>A0A249KFK2</accession>
<gene>
    <name evidence="2" type="ORF">A1sIA56_01250</name>
</gene>
<keyword evidence="1" id="KW-0812">Transmembrane</keyword>
<dbReference type="KEGG" id="psuf:A1sIA56_01250"/>
<dbReference type="OrthoDB" id="5191111at2"/>
<evidence type="ECO:0008006" key="4">
    <source>
        <dbReference type="Google" id="ProtNLM"/>
    </source>
</evidence>
<feature type="transmembrane region" description="Helical" evidence="1">
    <location>
        <begin position="73"/>
        <end position="96"/>
    </location>
</feature>
<keyword evidence="1" id="KW-1133">Transmembrane helix</keyword>
<feature type="transmembrane region" description="Helical" evidence="1">
    <location>
        <begin position="41"/>
        <end position="61"/>
    </location>
</feature>
<evidence type="ECO:0000313" key="2">
    <source>
        <dbReference type="EMBL" id="ASY15561.1"/>
    </source>
</evidence>
<dbReference type="Proteomes" id="UP000217215">
    <property type="component" value="Chromosome"/>
</dbReference>
<feature type="transmembrane region" description="Helical" evidence="1">
    <location>
        <begin position="12"/>
        <end position="35"/>
    </location>
</feature>
<dbReference type="AlphaFoldDB" id="A0A249KFK2"/>
<evidence type="ECO:0000313" key="3">
    <source>
        <dbReference type="Proteomes" id="UP000217215"/>
    </source>
</evidence>
<dbReference type="EMBL" id="CP016773">
    <property type="protein sequence ID" value="ASY15561.1"/>
    <property type="molecule type" value="Genomic_DNA"/>
</dbReference>
<keyword evidence="3" id="KW-1185">Reference proteome</keyword>
<sequence>MSQQNNSSNEAQLLRGALTPTFIVGIIAIGFATALQGRPGLLAALLAQVIVVIYFLVHIGVSRISRDLDPMSTMAIAMFSYFAKFLLLGVFFWALGQFVSDENLDRKTFGITAVALTFAWLGGEIASYLKLKTHLPLPHDRPQS</sequence>
<keyword evidence="1" id="KW-0472">Membrane</keyword>
<dbReference type="RefSeq" id="WP_095673156.1">
    <property type="nucleotide sequence ID" value="NZ_CP016773.1"/>
</dbReference>
<protein>
    <recommendedName>
        <fullName evidence="4">Rossmann-fold NAD(P)(+)-binding protein</fullName>
    </recommendedName>
</protein>
<organism evidence="2 3">
    <name type="scientific">Candidatus Planktophila sulfonica</name>
    <dbReference type="NCBI Taxonomy" id="1884904"/>
    <lineage>
        <taxon>Bacteria</taxon>
        <taxon>Bacillati</taxon>
        <taxon>Actinomycetota</taxon>
        <taxon>Actinomycetes</taxon>
        <taxon>Candidatus Nanopelagicales</taxon>
        <taxon>Candidatus Nanopelagicaceae</taxon>
        <taxon>Candidatus Planktophila</taxon>
    </lineage>
</organism>
<proteinExistence type="predicted"/>
<evidence type="ECO:0000256" key="1">
    <source>
        <dbReference type="SAM" id="Phobius"/>
    </source>
</evidence>
<reference evidence="2 3" key="1">
    <citation type="submission" date="2016-07" db="EMBL/GenBank/DDBJ databases">
        <title>High microdiversification within the ubiquitous acI lineage of Actinobacteria.</title>
        <authorList>
            <person name="Neuenschwander S.M."/>
            <person name="Salcher M."/>
            <person name="Ghai R."/>
            <person name="Pernthaler J."/>
        </authorList>
    </citation>
    <scope>NUCLEOTIDE SEQUENCE [LARGE SCALE GENOMIC DNA]</scope>
    <source>
        <strain evidence="2">MMS-IA-56</strain>
    </source>
</reference>
<feature type="transmembrane region" description="Helical" evidence="1">
    <location>
        <begin position="108"/>
        <end position="129"/>
    </location>
</feature>